<proteinExistence type="inferred from homology"/>
<comment type="similarity">
    <text evidence="1">Belongs to the Mo25 family.</text>
</comment>
<dbReference type="SUPFAM" id="SSF48371">
    <property type="entry name" value="ARM repeat"/>
    <property type="match status" value="1"/>
</dbReference>
<comment type="caution">
    <text evidence="2">The sequence shown here is derived from an EMBL/GenBank/DDBJ whole genome shotgun (WGS) entry which is preliminary data.</text>
</comment>
<dbReference type="PANTHER" id="PTHR10182">
    <property type="entry name" value="CALCIUM-BINDING PROTEIN 39-RELATED"/>
    <property type="match status" value="1"/>
</dbReference>
<dbReference type="InterPro" id="IPR011989">
    <property type="entry name" value="ARM-like"/>
</dbReference>
<reference evidence="2" key="2">
    <citation type="journal article" date="2022" name="Res Sq">
        <title>Comparative Genomics Reveals Insights into the Divergent Evolution of Astigmatic Mites and Household Pest Adaptations.</title>
        <authorList>
            <person name="Xiong Q."/>
            <person name="Wan A.T.-Y."/>
            <person name="Liu X.-Y."/>
            <person name="Fung C.S.-H."/>
            <person name="Xiao X."/>
            <person name="Malainual N."/>
            <person name="Hou J."/>
            <person name="Wang L."/>
            <person name="Wang M."/>
            <person name="Yang K."/>
            <person name="Cui Y."/>
            <person name="Leung E."/>
            <person name="Nong W."/>
            <person name="Shin S.-K."/>
            <person name="Au S."/>
            <person name="Jeong K.Y."/>
            <person name="Chew F.T."/>
            <person name="Hui J."/>
            <person name="Leung T.F."/>
            <person name="Tungtrongchitr A."/>
            <person name="Zhong N."/>
            <person name="Liu Z."/>
            <person name="Tsui S."/>
        </authorList>
    </citation>
    <scope>NUCLEOTIDE SEQUENCE</scope>
    <source>
        <strain evidence="2">Derf</strain>
        <tissue evidence="2">Whole organism</tissue>
    </source>
</reference>
<dbReference type="Pfam" id="PF08569">
    <property type="entry name" value="Mo25"/>
    <property type="match status" value="1"/>
</dbReference>
<dbReference type="AlphaFoldDB" id="A0A922LA52"/>
<dbReference type="EMBL" id="ASGP02000001">
    <property type="protein sequence ID" value="KAH9528144.1"/>
    <property type="molecule type" value="Genomic_DNA"/>
</dbReference>
<dbReference type="GO" id="GO:0043539">
    <property type="term" value="F:protein serine/threonine kinase activator activity"/>
    <property type="evidence" value="ECO:0007669"/>
    <property type="project" value="TreeGrafter"/>
</dbReference>
<keyword evidence="3" id="KW-1185">Reference proteome</keyword>
<dbReference type="Gene3D" id="1.25.10.10">
    <property type="entry name" value="Leucine-rich Repeat Variant"/>
    <property type="match status" value="1"/>
</dbReference>
<accession>A0A922LA52</accession>
<reference evidence="2" key="1">
    <citation type="submission" date="2013-05" db="EMBL/GenBank/DDBJ databases">
        <authorList>
            <person name="Yim A.K.Y."/>
            <person name="Chan T.F."/>
            <person name="Ji K.M."/>
            <person name="Liu X.Y."/>
            <person name="Zhou J.W."/>
            <person name="Li R.Q."/>
            <person name="Yang K.Y."/>
            <person name="Li J."/>
            <person name="Li M."/>
            <person name="Law P.T.W."/>
            <person name="Wu Y.L."/>
            <person name="Cai Z.L."/>
            <person name="Qin H."/>
            <person name="Bao Y."/>
            <person name="Leung R.K.K."/>
            <person name="Ng P.K.S."/>
            <person name="Zou J."/>
            <person name="Zhong X.J."/>
            <person name="Ran P.X."/>
            <person name="Zhong N.S."/>
            <person name="Liu Z.G."/>
            <person name="Tsui S.K.W."/>
        </authorList>
    </citation>
    <scope>NUCLEOTIDE SEQUENCE</scope>
    <source>
        <strain evidence="2">Derf</strain>
        <tissue evidence="2">Whole organism</tissue>
    </source>
</reference>
<dbReference type="GO" id="GO:0035556">
    <property type="term" value="P:intracellular signal transduction"/>
    <property type="evidence" value="ECO:0007669"/>
    <property type="project" value="TreeGrafter"/>
</dbReference>
<evidence type="ECO:0000313" key="3">
    <source>
        <dbReference type="Proteomes" id="UP000790347"/>
    </source>
</evidence>
<dbReference type="PANTHER" id="PTHR10182:SF3">
    <property type="entry name" value="PROTEIN MO25"/>
    <property type="match status" value="1"/>
</dbReference>
<organism evidence="2 3">
    <name type="scientific">Dermatophagoides farinae</name>
    <name type="common">American house dust mite</name>
    <dbReference type="NCBI Taxonomy" id="6954"/>
    <lineage>
        <taxon>Eukaryota</taxon>
        <taxon>Metazoa</taxon>
        <taxon>Ecdysozoa</taxon>
        <taxon>Arthropoda</taxon>
        <taxon>Chelicerata</taxon>
        <taxon>Arachnida</taxon>
        <taxon>Acari</taxon>
        <taxon>Acariformes</taxon>
        <taxon>Sarcoptiformes</taxon>
        <taxon>Astigmata</taxon>
        <taxon>Psoroptidia</taxon>
        <taxon>Analgoidea</taxon>
        <taxon>Pyroglyphidae</taxon>
        <taxon>Dermatophagoidinae</taxon>
        <taxon>Dermatophagoides</taxon>
    </lineage>
</organism>
<dbReference type="Proteomes" id="UP000790347">
    <property type="component" value="Unassembled WGS sequence"/>
</dbReference>
<sequence length="437" mass="51852">MNAINLPMRPINEQRKILINIFKCRRLDIREFLFYIGFQAMIFNENNDFIHYRRPQQIVSLIRTEIFATLSSENETIAKAKHLNKLEKLIEQFRINLCGNFYRQPWKEHRNDFRLEREFISQHMLGYFIYNMDRFERKKIAENYVKIFVHIITKYAYGTRRPFLEKLENKSPLLLKRLLHFLATDPDNSIFAAKMLCCCCRQLKTLALKLIDFYSSDSTTATTMSTSSLMPVYIQLLKSLINNNDFNHTVQIVKVLNELLLTNIEVSIYAFNRDLYVLIEVFNEIFASDKANYFVRLSMLKLFGQLIQNRHLQKLIQTYTISLNNFKLIYGLMNKAEKENRNVEFTKLFEIIRLFIMNPVNTEENTTMKQMFIDEYNLLIKFIGKAQRIRSYTDIVLFTPEYSDVMDRLNKICNPNSVTREETFGSELSIKSLSSLI</sequence>
<evidence type="ECO:0000313" key="2">
    <source>
        <dbReference type="EMBL" id="KAH9528144.1"/>
    </source>
</evidence>
<dbReference type="InterPro" id="IPR013878">
    <property type="entry name" value="Mo25"/>
</dbReference>
<name>A0A922LA52_DERFA</name>
<evidence type="ECO:0000256" key="1">
    <source>
        <dbReference type="ARBA" id="ARBA00011012"/>
    </source>
</evidence>
<dbReference type="InterPro" id="IPR016024">
    <property type="entry name" value="ARM-type_fold"/>
</dbReference>
<protein>
    <submittedName>
        <fullName evidence="2">Calcium-binding protein 39-like</fullName>
    </submittedName>
</protein>
<gene>
    <name evidence="2" type="primary">CAB39L_1</name>
    <name evidence="2" type="ORF">DERF_002113</name>
</gene>